<dbReference type="OrthoDB" id="1451560at2"/>
<reference evidence="1 2" key="1">
    <citation type="submission" date="2016-11" db="EMBL/GenBank/DDBJ databases">
        <authorList>
            <person name="Jaros S."/>
            <person name="Januszkiewicz K."/>
            <person name="Wedrychowicz H."/>
        </authorList>
    </citation>
    <scope>NUCLEOTIDE SEQUENCE [LARGE SCALE GENOMIC DNA]</scope>
    <source>
        <strain evidence="1 2">DSM 25479</strain>
    </source>
</reference>
<gene>
    <name evidence="1" type="ORF">SAMN05443429_11239</name>
</gene>
<evidence type="ECO:0000313" key="2">
    <source>
        <dbReference type="Proteomes" id="UP000184335"/>
    </source>
</evidence>
<keyword evidence="2" id="KW-1185">Reference proteome</keyword>
<name>A0A1M6HEU9_9FLAO</name>
<evidence type="ECO:0000313" key="1">
    <source>
        <dbReference type="EMBL" id="SHJ20684.1"/>
    </source>
</evidence>
<proteinExistence type="predicted"/>
<dbReference type="STRING" id="1118202.SAMN05443429_11239"/>
<dbReference type="EMBL" id="FQYI01000012">
    <property type="protein sequence ID" value="SHJ20684.1"/>
    <property type="molecule type" value="Genomic_DNA"/>
</dbReference>
<dbReference type="AlphaFoldDB" id="A0A1M6HEU9"/>
<accession>A0A1M6HEU9</accession>
<dbReference type="RefSeq" id="WP_073180868.1">
    <property type="nucleotide sequence ID" value="NZ_FQYI01000012.1"/>
</dbReference>
<dbReference type="Proteomes" id="UP000184335">
    <property type="component" value="Unassembled WGS sequence"/>
</dbReference>
<sequence length="144" mass="16664">MQKATKIESEKRLIQVQYWIIDGVQDGVILQQMQTQWKIKIRQARNYLREAYQRWKSDENITVELKRAAKIAELKQLKRSLKENYKGTPMGIRAIMDVEKEIIKLENITPPKKVEVTGADGGALQVDTTLKAVEVYEIPPPDEQ</sequence>
<organism evidence="1 2">
    <name type="scientific">Cruoricaptor ignavus</name>
    <dbReference type="NCBI Taxonomy" id="1118202"/>
    <lineage>
        <taxon>Bacteria</taxon>
        <taxon>Pseudomonadati</taxon>
        <taxon>Bacteroidota</taxon>
        <taxon>Flavobacteriia</taxon>
        <taxon>Flavobacteriales</taxon>
        <taxon>Weeksellaceae</taxon>
        <taxon>Cruoricaptor</taxon>
    </lineage>
</organism>
<protein>
    <submittedName>
        <fullName evidence="1">Uncharacterized protein</fullName>
    </submittedName>
</protein>